<dbReference type="Gene3D" id="3.10.450.40">
    <property type="match status" value="2"/>
</dbReference>
<keyword evidence="14" id="KW-1185">Reference proteome</keyword>
<dbReference type="EMBL" id="NKHZ01000055">
    <property type="protein sequence ID" value="PNS17033.1"/>
    <property type="molecule type" value="Genomic_DNA"/>
</dbReference>
<dbReference type="SUPFAM" id="SSF49998">
    <property type="entry name" value="Amine oxidase catalytic domain"/>
    <property type="match status" value="1"/>
</dbReference>
<dbReference type="OrthoDB" id="3341590at2759"/>
<dbReference type="GO" id="GO:0005507">
    <property type="term" value="F:copper ion binding"/>
    <property type="evidence" value="ECO:0007669"/>
    <property type="project" value="InterPro"/>
</dbReference>
<feature type="domain" description="DUF1965" evidence="12">
    <location>
        <begin position="237"/>
        <end position="300"/>
    </location>
</feature>
<keyword evidence="10" id="KW-1133">Transmembrane helix</keyword>
<evidence type="ECO:0000259" key="11">
    <source>
        <dbReference type="Pfam" id="PF01179"/>
    </source>
</evidence>
<dbReference type="GO" id="GO:0009308">
    <property type="term" value="P:amine metabolic process"/>
    <property type="evidence" value="ECO:0007669"/>
    <property type="project" value="UniProtKB-UniRule"/>
</dbReference>
<dbReference type="Gene3D" id="2.70.98.20">
    <property type="entry name" value="Copper amine oxidase, catalytic domain"/>
    <property type="match status" value="1"/>
</dbReference>
<keyword evidence="10" id="KW-0472">Membrane</keyword>
<dbReference type="Pfam" id="PF01179">
    <property type="entry name" value="Cu_amine_oxid"/>
    <property type="match status" value="1"/>
</dbReference>
<dbReference type="GO" id="GO:0005886">
    <property type="term" value="C:plasma membrane"/>
    <property type="evidence" value="ECO:0007669"/>
    <property type="project" value="TreeGrafter"/>
</dbReference>
<feature type="transmembrane region" description="Helical" evidence="10">
    <location>
        <begin position="6"/>
        <end position="23"/>
    </location>
</feature>
<keyword evidence="4 7" id="KW-0801">TPQ</keyword>
<evidence type="ECO:0000256" key="9">
    <source>
        <dbReference type="RuleBase" id="RU000672"/>
    </source>
</evidence>
<dbReference type="InterPro" id="IPR015798">
    <property type="entry name" value="Cu_amine_oxidase_C"/>
</dbReference>
<feature type="active site" description="Proton acceptor" evidence="7">
    <location>
        <position position="387"/>
    </location>
</feature>
<reference evidence="13 14" key="1">
    <citation type="submission" date="2017-06" db="EMBL/GenBank/DDBJ databases">
        <title>Draft genome sequence of a variant of Elsinoe murrayae.</title>
        <authorList>
            <person name="Cheng Q."/>
        </authorList>
    </citation>
    <scope>NUCLEOTIDE SEQUENCE [LARGE SCALE GENOMIC DNA]</scope>
    <source>
        <strain evidence="13 14">CQ-2017a</strain>
    </source>
</reference>
<dbReference type="InterPro" id="IPR049948">
    <property type="entry name" value="Cu_Am_ox_TPQ-bd"/>
</dbReference>
<feature type="domain" description="Copper amine oxidase catalytic" evidence="11">
    <location>
        <begin position="313"/>
        <end position="735"/>
    </location>
</feature>
<dbReference type="EC" id="1.4.3.-" evidence="9"/>
<evidence type="ECO:0000256" key="8">
    <source>
        <dbReference type="PIRSR" id="PIRSR600269-51"/>
    </source>
</evidence>
<gene>
    <name evidence="13" type="ORF">CAC42_4997</name>
</gene>
<evidence type="ECO:0000259" key="12">
    <source>
        <dbReference type="Pfam" id="PF09248"/>
    </source>
</evidence>
<evidence type="ECO:0000256" key="2">
    <source>
        <dbReference type="ARBA" id="ARBA00007983"/>
    </source>
</evidence>
<protein>
    <recommendedName>
        <fullName evidence="9">Amine oxidase</fullName>
        <ecNumber evidence="9">1.4.3.-</ecNumber>
    </recommendedName>
</protein>
<evidence type="ECO:0000256" key="6">
    <source>
        <dbReference type="ARBA" id="ARBA00023008"/>
    </source>
</evidence>
<dbReference type="PANTHER" id="PTHR10638">
    <property type="entry name" value="COPPER AMINE OXIDASE"/>
    <property type="match status" value="1"/>
</dbReference>
<evidence type="ECO:0000256" key="1">
    <source>
        <dbReference type="ARBA" id="ARBA00001935"/>
    </source>
</evidence>
<keyword evidence="3 9" id="KW-0479">Metal-binding</keyword>
<dbReference type="SUPFAM" id="SSF54416">
    <property type="entry name" value="Amine oxidase N-terminal region"/>
    <property type="match status" value="2"/>
</dbReference>
<evidence type="ECO:0000313" key="13">
    <source>
        <dbReference type="EMBL" id="PNS17033.1"/>
    </source>
</evidence>
<dbReference type="InterPro" id="IPR015328">
    <property type="entry name" value="DUF1965"/>
</dbReference>
<dbReference type="GO" id="GO:0008131">
    <property type="term" value="F:primary methylamine oxidase activity"/>
    <property type="evidence" value="ECO:0007669"/>
    <property type="project" value="InterPro"/>
</dbReference>
<evidence type="ECO:0000256" key="3">
    <source>
        <dbReference type="ARBA" id="ARBA00022723"/>
    </source>
</evidence>
<comment type="cofactor">
    <cofactor evidence="1">
        <name>Cu cation</name>
        <dbReference type="ChEBI" id="CHEBI:23378"/>
    </cofactor>
</comment>
<dbReference type="Proteomes" id="UP000243797">
    <property type="component" value="Unassembled WGS sequence"/>
</dbReference>
<dbReference type="InterPro" id="IPR036460">
    <property type="entry name" value="Cu_amine_oxidase_C_sf"/>
</dbReference>
<name>A0A2K1QQ85_9PEZI</name>
<keyword evidence="5 9" id="KW-0560">Oxidoreductase</keyword>
<evidence type="ECO:0000256" key="7">
    <source>
        <dbReference type="PIRSR" id="PIRSR600269-50"/>
    </source>
</evidence>
<dbReference type="GO" id="GO:0048038">
    <property type="term" value="F:quinone binding"/>
    <property type="evidence" value="ECO:0007669"/>
    <property type="project" value="InterPro"/>
</dbReference>
<dbReference type="InParanoid" id="A0A2K1QQ85"/>
<sequence length="822" mass="91932">MAVFRPATVLYSAVLLSLLYLLFTTQPWARQRTLVSTARKHGGHRPAFYAPHANIWHELSPEEADSVNTLLSVYLSVENGPGLNASASKIQWLEAIRPNKTDVVSHLTSGAPEPRRWAKALIQQSINGTTWLNYYAIGPLPVDSTTTVEPLKWPFKDGRYGVKTPVTSFESLQSHVMEFARNISDIAVALLDGSPVTIKPDDPNSLRLNARSAFMDDGKLVLWCGAMRAGAHSSAWSVLPQGLYIKLEIDPGVSDSYRVLQFYYNGIFYETADDLRLAMKQPGFRKSLPNYDGDWTHTEDLSENEERAIPPPVMVQPHGPRYKIDRDQQYISYMGWTFYFTSFLSTGPALYDIRFRNTSVLYELTLNEAMAHYAGSDPIQGAQMFLDTAFGMGKFAFELVPGYDCPAYADYISTDYHIRGKTWTNKNSMCIFEYTSDALLQRHTSQYQVTVSRNTYLVLRYVSTVGNYDYTFDYIFYLDGTLEVKVRASGFIFAAFYNNVTSSPEPPNRDFYGYRIHNATSSSMHDHVLLFRADPDVVSRNNTLARLQIRSTAKSYPWDTTTSRNTMTLSRRPVSKESGLDWPPNSREMYLVESAERNAWGERRAYRIAPGTGMGTPGHLTVRHSSVLGSRGKWAERDLWVVRQRDEERGLADPVDWFDGTGRGLVDFDRVVRGEGIVAGNAGVKDDGYHGDLMVYFNLGGHHVPTSGDLPNTLMHTSASSVMFVPHNFHDQDPSRRTSQGVRMGLKGGNGAGWLKQHGGQYEAETEGGGGGGGGVDSLEYFGGRYEEGWEAGKEELEPDLRMYGGGKEDADLTLMGALGRD</sequence>
<keyword evidence="10" id="KW-0812">Transmembrane</keyword>
<comment type="caution">
    <text evidence="13">The sequence shown here is derived from an EMBL/GenBank/DDBJ whole genome shotgun (WGS) entry which is preliminary data.</text>
</comment>
<dbReference type="InterPro" id="IPR000269">
    <property type="entry name" value="Cu_amine_oxidase"/>
</dbReference>
<accession>A0A2K1QQ85</accession>
<evidence type="ECO:0000256" key="5">
    <source>
        <dbReference type="ARBA" id="ARBA00023002"/>
    </source>
</evidence>
<comment type="cofactor">
    <cofactor evidence="9">
        <name>Cu cation</name>
        <dbReference type="ChEBI" id="CHEBI:23378"/>
    </cofactor>
    <text evidence="9">Contains 1 topaquinone per subunit.</text>
</comment>
<keyword evidence="6 9" id="KW-0186">Copper</keyword>
<comment type="similarity">
    <text evidence="2 9">Belongs to the copper/topaquinone oxidase family.</text>
</comment>
<evidence type="ECO:0000313" key="14">
    <source>
        <dbReference type="Proteomes" id="UP000243797"/>
    </source>
</evidence>
<dbReference type="InterPro" id="IPR016182">
    <property type="entry name" value="Cu_amine_oxidase_N-reg"/>
</dbReference>
<dbReference type="AlphaFoldDB" id="A0A2K1QQ85"/>
<comment type="PTM">
    <text evidence="8 9">Topaquinone (TPQ) is generated by copper-dependent autoxidation of a specific tyrosyl residue.</text>
</comment>
<dbReference type="Pfam" id="PF09248">
    <property type="entry name" value="DUF1965"/>
    <property type="match status" value="1"/>
</dbReference>
<feature type="active site" description="Schiff-base intermediate with substrate; via topaquinone" evidence="7">
    <location>
        <position position="468"/>
    </location>
</feature>
<feature type="modified residue" description="2',4',5'-topaquinone" evidence="8">
    <location>
        <position position="468"/>
    </location>
</feature>
<proteinExistence type="inferred from homology"/>
<organism evidence="13 14">
    <name type="scientific">Sphaceloma murrayae</name>
    <dbReference type="NCBI Taxonomy" id="2082308"/>
    <lineage>
        <taxon>Eukaryota</taxon>
        <taxon>Fungi</taxon>
        <taxon>Dikarya</taxon>
        <taxon>Ascomycota</taxon>
        <taxon>Pezizomycotina</taxon>
        <taxon>Dothideomycetes</taxon>
        <taxon>Dothideomycetidae</taxon>
        <taxon>Myriangiales</taxon>
        <taxon>Elsinoaceae</taxon>
        <taxon>Sphaceloma</taxon>
    </lineage>
</organism>
<dbReference type="STRING" id="2082308.A0A2K1QQ85"/>
<evidence type="ECO:0000256" key="4">
    <source>
        <dbReference type="ARBA" id="ARBA00022772"/>
    </source>
</evidence>
<dbReference type="PROSITE" id="PS01164">
    <property type="entry name" value="COPPER_AMINE_OXID_1"/>
    <property type="match status" value="1"/>
</dbReference>
<evidence type="ECO:0000256" key="10">
    <source>
        <dbReference type="SAM" id="Phobius"/>
    </source>
</evidence>
<dbReference type="PANTHER" id="PTHR10638:SF20">
    <property type="entry name" value="AMINE OXIDASE"/>
    <property type="match status" value="1"/>
</dbReference>